<feature type="chain" id="PRO_5029485173" description="DUF4920 domain-containing protein" evidence="1">
    <location>
        <begin position="23"/>
        <end position="179"/>
    </location>
</feature>
<dbReference type="EMBL" id="QTZN02000029">
    <property type="protein sequence ID" value="MVB07849.1"/>
    <property type="molecule type" value="Genomic_DNA"/>
</dbReference>
<keyword evidence="1" id="KW-0732">Signal</keyword>
<dbReference type="EMBL" id="WOTW01000029">
    <property type="protein sequence ID" value="MUP38644.1"/>
    <property type="molecule type" value="Genomic_DNA"/>
</dbReference>
<protein>
    <recommendedName>
        <fullName evidence="6">DUF4920 domain-containing protein</fullName>
    </recommendedName>
</protein>
<dbReference type="AlphaFoldDB" id="A0A7M4D7L5"/>
<evidence type="ECO:0000313" key="4">
    <source>
        <dbReference type="Proteomes" id="UP000285951"/>
    </source>
</evidence>
<reference evidence="2 5" key="2">
    <citation type="submission" date="2019-12" db="EMBL/GenBank/DDBJ databases">
        <title>Draft genome sequence of Labilibaculum sp. strain 44 isolated from deep waters of Black Sea.</title>
        <authorList>
            <person name="Yadav S."/>
            <person name="Villanueva L."/>
        </authorList>
    </citation>
    <scope>NUCLEOTIDE SEQUENCE [LARGE SCALE GENOMIC DNA]</scope>
    <source>
        <strain evidence="2 5">44</strain>
    </source>
</reference>
<sequence length="179" mass="20344">MKTKFLLIILFIVCTISGNCQQSPKEYFEISVDDLIAKADLYENKNVEVIGLIVHMCGVDGKKMKLKSPSGAILKIVPNDSEESFDPAFKKQLVCVQGVVEITRIEKAYVDKMEKEGTLLCHIDHTPCKDKPWVNNKIESGEDIEIVKKDIANLREQLQEKDYINFVTIRSVKVKLLDE</sequence>
<keyword evidence="4" id="KW-1185">Reference proteome</keyword>
<evidence type="ECO:0000313" key="5">
    <source>
        <dbReference type="Proteomes" id="UP000462449"/>
    </source>
</evidence>
<reference evidence="3 4" key="1">
    <citation type="submission" date="2019-11" db="EMBL/GenBank/DDBJ databases">
        <title>Draft genome sequence of Labilibaculum sp. strain SYP isolated from Black Sea.</title>
        <authorList>
            <person name="Yadav S."/>
            <person name="Villanueva L."/>
        </authorList>
    </citation>
    <scope>NUCLEOTIDE SEQUENCE [LARGE SCALE GENOMIC DNA]</scope>
    <source>
        <strain evidence="3 4">44</strain>
    </source>
</reference>
<evidence type="ECO:0008006" key="6">
    <source>
        <dbReference type="Google" id="ProtNLM"/>
    </source>
</evidence>
<feature type="signal peptide" evidence="1">
    <location>
        <begin position="1"/>
        <end position="22"/>
    </location>
</feature>
<proteinExistence type="predicted"/>
<evidence type="ECO:0000313" key="3">
    <source>
        <dbReference type="EMBL" id="MVB07849.1"/>
    </source>
</evidence>
<accession>A0A7M4D7L5</accession>
<gene>
    <name evidence="3" type="ORF">DWB62_012530</name>
    <name evidence="2" type="ORF">GNY23_12530</name>
</gene>
<comment type="caution">
    <text evidence="2">The sequence shown here is derived from an EMBL/GenBank/DDBJ whole genome shotgun (WGS) entry which is preliminary data.</text>
</comment>
<dbReference type="OrthoDB" id="1098351at2"/>
<name>A0A7M4D7L5_9BACT</name>
<dbReference type="RefSeq" id="WP_156196239.1">
    <property type="nucleotide sequence ID" value="NZ_QTZN02000029.1"/>
</dbReference>
<organism evidence="2 5">
    <name type="scientific">Labilibaculum euxinus</name>
    <dbReference type="NCBI Taxonomy" id="2686357"/>
    <lineage>
        <taxon>Bacteria</taxon>
        <taxon>Pseudomonadati</taxon>
        <taxon>Bacteroidota</taxon>
        <taxon>Bacteroidia</taxon>
        <taxon>Marinilabiliales</taxon>
        <taxon>Marinifilaceae</taxon>
        <taxon>Labilibaculum</taxon>
    </lineage>
</organism>
<dbReference type="Proteomes" id="UP000462449">
    <property type="component" value="Unassembled WGS sequence"/>
</dbReference>
<evidence type="ECO:0000256" key="1">
    <source>
        <dbReference type="SAM" id="SignalP"/>
    </source>
</evidence>
<evidence type="ECO:0000313" key="2">
    <source>
        <dbReference type="EMBL" id="MUP38644.1"/>
    </source>
</evidence>
<dbReference type="Proteomes" id="UP000285951">
    <property type="component" value="Unassembled WGS sequence"/>
</dbReference>